<dbReference type="SMART" id="SM00220">
    <property type="entry name" value="S_TKc"/>
    <property type="match status" value="1"/>
</dbReference>
<reference evidence="3" key="1">
    <citation type="submission" date="2022-07" db="EMBL/GenBank/DDBJ databases">
        <title>Phylogenomic reconstructions and comparative analyses of Kickxellomycotina fungi.</title>
        <authorList>
            <person name="Reynolds N.K."/>
            <person name="Stajich J.E."/>
            <person name="Barry K."/>
            <person name="Grigoriev I.V."/>
            <person name="Crous P."/>
            <person name="Smith M.E."/>
        </authorList>
    </citation>
    <scope>NUCLEOTIDE SEQUENCE</scope>
    <source>
        <strain evidence="3">CBS 109367</strain>
    </source>
</reference>
<organism evidence="3 4">
    <name type="scientific">Coemansia spiralis</name>
    <dbReference type="NCBI Taxonomy" id="417178"/>
    <lineage>
        <taxon>Eukaryota</taxon>
        <taxon>Fungi</taxon>
        <taxon>Fungi incertae sedis</taxon>
        <taxon>Zoopagomycota</taxon>
        <taxon>Kickxellomycotina</taxon>
        <taxon>Kickxellomycetes</taxon>
        <taxon>Kickxellales</taxon>
        <taxon>Kickxellaceae</taxon>
        <taxon>Coemansia</taxon>
    </lineage>
</organism>
<evidence type="ECO:0000313" key="4">
    <source>
        <dbReference type="Proteomes" id="UP001151516"/>
    </source>
</evidence>
<dbReference type="PANTHER" id="PTHR38248">
    <property type="entry name" value="FUNK1 6"/>
    <property type="match status" value="1"/>
</dbReference>
<dbReference type="OrthoDB" id="5592585at2759"/>
<evidence type="ECO:0000313" key="3">
    <source>
        <dbReference type="EMBL" id="KAJ2682480.1"/>
    </source>
</evidence>
<feature type="domain" description="Protein kinase" evidence="2">
    <location>
        <begin position="293"/>
        <end position="669"/>
    </location>
</feature>
<dbReference type="InterPro" id="IPR011009">
    <property type="entry name" value="Kinase-like_dom_sf"/>
</dbReference>
<feature type="compositionally biased region" description="Polar residues" evidence="1">
    <location>
        <begin position="1"/>
        <end position="17"/>
    </location>
</feature>
<dbReference type="EMBL" id="JANBTX010000410">
    <property type="protein sequence ID" value="KAJ2682480.1"/>
    <property type="molecule type" value="Genomic_DNA"/>
</dbReference>
<dbReference type="InterPro" id="IPR040976">
    <property type="entry name" value="Pkinase_fungal"/>
</dbReference>
<keyword evidence="3" id="KW-0418">Kinase</keyword>
<feature type="region of interest" description="Disordered" evidence="1">
    <location>
        <begin position="692"/>
        <end position="760"/>
    </location>
</feature>
<evidence type="ECO:0000259" key="2">
    <source>
        <dbReference type="PROSITE" id="PS50011"/>
    </source>
</evidence>
<name>A0A9W8GE72_9FUNG</name>
<feature type="compositionally biased region" description="Polar residues" evidence="1">
    <location>
        <begin position="24"/>
        <end position="33"/>
    </location>
</feature>
<accession>A0A9W8GE72</accession>
<protein>
    <submittedName>
        <fullName evidence="3">Suppressor of Sensor Kinase (SLN1)</fullName>
        <ecNumber evidence="3">2.7.11.25</ecNumber>
    </submittedName>
</protein>
<dbReference type="AlphaFoldDB" id="A0A9W8GE72"/>
<dbReference type="PANTHER" id="PTHR38248:SF2">
    <property type="entry name" value="FUNK1 11"/>
    <property type="match status" value="1"/>
</dbReference>
<keyword evidence="4" id="KW-1185">Reference proteome</keyword>
<dbReference type="Pfam" id="PF17667">
    <property type="entry name" value="Pkinase_fungal"/>
    <property type="match status" value="2"/>
</dbReference>
<dbReference type="PROSITE" id="PS00109">
    <property type="entry name" value="PROTEIN_KINASE_TYR"/>
    <property type="match status" value="1"/>
</dbReference>
<gene>
    <name evidence="3" type="primary">SSK2_2</name>
    <name evidence="3" type="ORF">IWW39_005983</name>
</gene>
<evidence type="ECO:0000256" key="1">
    <source>
        <dbReference type="SAM" id="MobiDB-lite"/>
    </source>
</evidence>
<dbReference type="EC" id="2.7.11.25" evidence="3"/>
<dbReference type="PROSITE" id="PS50011">
    <property type="entry name" value="PROTEIN_KINASE_DOM"/>
    <property type="match status" value="1"/>
</dbReference>
<proteinExistence type="predicted"/>
<dbReference type="Proteomes" id="UP001151516">
    <property type="component" value="Unassembled WGS sequence"/>
</dbReference>
<feature type="compositionally biased region" description="Low complexity" evidence="1">
    <location>
        <begin position="695"/>
        <end position="707"/>
    </location>
</feature>
<feature type="region of interest" description="Disordered" evidence="1">
    <location>
        <begin position="1"/>
        <end position="38"/>
    </location>
</feature>
<comment type="caution">
    <text evidence="3">The sequence shown here is derived from an EMBL/GenBank/DDBJ whole genome shotgun (WGS) entry which is preliminary data.</text>
</comment>
<dbReference type="GO" id="GO:0005524">
    <property type="term" value="F:ATP binding"/>
    <property type="evidence" value="ECO:0007669"/>
    <property type="project" value="InterPro"/>
</dbReference>
<dbReference type="InterPro" id="IPR008266">
    <property type="entry name" value="Tyr_kinase_AS"/>
</dbReference>
<dbReference type="InterPro" id="IPR000719">
    <property type="entry name" value="Prot_kinase_dom"/>
</dbReference>
<keyword evidence="3" id="KW-0808">Transferase</keyword>
<sequence>MSDFSEQPKTPTKQIGQNYVGGMATSQGRTQSDLLPPDERKLERRRDWLYGSLGGLGGSKTFSELLDDLGLTSEFSQFETDHPKLFESLAERAPAFVDMNMVGTRKIGSRVPLLPDELSVPDILKIDKEKAVTTYFQKLVDLMSVEATEQNAHYAQSEQNDKSVPSAEYNLVDHQTSEVAGGRKHKMDLVFYNPVASDGVANVHIIVEAKKAEFKNKIDVKTFSQIADYQYSVWKVQPTRTFVPVLLPNGPKLDLAVFARESWYRVEVGYLCHWLATINNHNIEKVRSTIAQLYFLITLPSERFGHFCKASLRWEYVTFVHGPNRDSTIALVESSHSPTTNSVKLSGCIERFVHPRGRLAHVFRTTFRKQKAILKLSWTPVGRMPEGAVYELLENANVKGMPRVFGRGLVCTSLFGYRLEYLVLEDCGSTIHEYLQVGRQGGLSSGSLNNRVTGIVWQTLQCLVQARVKANVLHRDISAGNIMIDSNGVVRIIDWGYAKVIDDASFDIDAKATRDRRGLLDATANRWRYVSAKVQQNEDAHDPLTGTPLYMSIPVLAGAKERGLADDVESLFYVILHVLTKLQATPDSAACGFDQHDNKSLAMIRTGCLSNAENFLRFFGISSCSDDLRRLLCDLRKFLFVNSDGCIASGLIVDPTTPRGAVDLLQPYVDADTMGLLLRKDEAALTPMKSAVQLPSFRPPSSSSSGPLDEARYSENAGVSIGGLGMSSRSLGKRAREAEGTEESDGGSLGSVSKRSKSQG</sequence>
<dbReference type="SUPFAM" id="SSF56112">
    <property type="entry name" value="Protein kinase-like (PK-like)"/>
    <property type="match status" value="1"/>
</dbReference>
<dbReference type="GO" id="GO:0004709">
    <property type="term" value="F:MAP kinase kinase kinase activity"/>
    <property type="evidence" value="ECO:0007669"/>
    <property type="project" value="UniProtKB-EC"/>
</dbReference>
<dbReference type="Gene3D" id="1.10.510.10">
    <property type="entry name" value="Transferase(Phosphotransferase) domain 1"/>
    <property type="match status" value="1"/>
</dbReference>